<comment type="caution">
    <text evidence="1">The sequence shown here is derived from an EMBL/GenBank/DDBJ whole genome shotgun (WGS) entry which is preliminary data.</text>
</comment>
<organism evidence="1 2">
    <name type="scientific">Sneathiella litorea</name>
    <dbReference type="NCBI Taxonomy" id="2606216"/>
    <lineage>
        <taxon>Bacteria</taxon>
        <taxon>Pseudomonadati</taxon>
        <taxon>Pseudomonadota</taxon>
        <taxon>Alphaproteobacteria</taxon>
        <taxon>Sneathiellales</taxon>
        <taxon>Sneathiellaceae</taxon>
        <taxon>Sneathiella</taxon>
    </lineage>
</organism>
<dbReference type="AlphaFoldDB" id="A0A6L8WC93"/>
<name>A0A6L8WC93_9PROT</name>
<accession>A0A6L8WC93</accession>
<dbReference type="EMBL" id="WTUW01000009">
    <property type="protein sequence ID" value="MZR32384.1"/>
    <property type="molecule type" value="Genomic_DNA"/>
</dbReference>
<sequence length="77" mass="8891">MLNSAGAPVIDVEGRFTGENYLTGDYRIDSPRSQKEAVDFKILRREILYWILIETLLKLSDLKIFCTARLNCLKFHA</sequence>
<proteinExistence type="predicted"/>
<reference evidence="1 2" key="1">
    <citation type="submission" date="2019-12" db="EMBL/GenBank/DDBJ databases">
        <title>Snethiella sp. nov. sp. isolated from sea sand.</title>
        <authorList>
            <person name="Kim J."/>
            <person name="Jeong S.E."/>
            <person name="Jung H.S."/>
            <person name="Jeon C.O."/>
        </authorList>
    </citation>
    <scope>NUCLEOTIDE SEQUENCE [LARGE SCALE GENOMIC DNA]</scope>
    <source>
        <strain evidence="1 2">DP05</strain>
    </source>
</reference>
<dbReference type="Proteomes" id="UP000476030">
    <property type="component" value="Unassembled WGS sequence"/>
</dbReference>
<evidence type="ECO:0000313" key="2">
    <source>
        <dbReference type="Proteomes" id="UP000476030"/>
    </source>
</evidence>
<dbReference type="RefSeq" id="WP_202526365.1">
    <property type="nucleotide sequence ID" value="NZ_WTUW01000009.1"/>
</dbReference>
<evidence type="ECO:0000313" key="1">
    <source>
        <dbReference type="EMBL" id="MZR32384.1"/>
    </source>
</evidence>
<gene>
    <name evidence="1" type="ORF">GQE98_17220</name>
</gene>
<keyword evidence="2" id="KW-1185">Reference proteome</keyword>
<protein>
    <submittedName>
        <fullName evidence="1">Uncharacterized protein</fullName>
    </submittedName>
</protein>